<organism evidence="11 12">
    <name type="scientific">Albula goreensis</name>
    <dbReference type="NCBI Taxonomy" id="1534307"/>
    <lineage>
        <taxon>Eukaryota</taxon>
        <taxon>Metazoa</taxon>
        <taxon>Chordata</taxon>
        <taxon>Craniata</taxon>
        <taxon>Vertebrata</taxon>
        <taxon>Euteleostomi</taxon>
        <taxon>Actinopterygii</taxon>
        <taxon>Neopterygii</taxon>
        <taxon>Teleostei</taxon>
        <taxon>Albuliformes</taxon>
        <taxon>Albulidae</taxon>
        <taxon>Albula</taxon>
    </lineage>
</organism>
<feature type="domain" description="Homeobox" evidence="10">
    <location>
        <begin position="194"/>
        <end position="254"/>
    </location>
</feature>
<evidence type="ECO:0000256" key="2">
    <source>
        <dbReference type="ARBA" id="ARBA00005733"/>
    </source>
</evidence>
<dbReference type="OrthoDB" id="6159439at2759"/>
<dbReference type="Proteomes" id="UP000829720">
    <property type="component" value="Unassembled WGS sequence"/>
</dbReference>
<evidence type="ECO:0000256" key="4">
    <source>
        <dbReference type="ARBA" id="ARBA00023125"/>
    </source>
</evidence>
<dbReference type="PROSITE" id="PS50071">
    <property type="entry name" value="HOMEOBOX_2"/>
    <property type="match status" value="1"/>
</dbReference>
<keyword evidence="6 7" id="KW-0539">Nucleus</keyword>
<dbReference type="SMART" id="SM00389">
    <property type="entry name" value="HOX"/>
    <property type="match status" value="1"/>
</dbReference>
<evidence type="ECO:0000256" key="1">
    <source>
        <dbReference type="ARBA" id="ARBA00004123"/>
    </source>
</evidence>
<sequence length="428" mass="48123">MWHRLESCPVPASKVHPRLACSPSTCKTPVRSRREAPFCFNGTDRRQLQAYWDQTFTSLTARHCLTGFTSKLRRGVARRAVNSCREQGARGVGGVTRRKSTGIKKPSRFGMLTQLTDFAQQNATPLTSKFVEMEHGLDYSWYSINTEASLAQHRPSPLQPEQNNNLTVESRNGFGKTTALPGCQNPLRSVHPRPQQRRKRTTFSKGQLSDLERAFTHTHYPDIKLKEALATLTGLPESKIQVWFQNRRARHFKSKKQVISPTTQDPVPGPGVTSNPPPTPKHPSPSPPEPVPAYLATSLSPSLPPGHTGKEEPLKNAPLWFESAMQPQGISHWGITPWQSVNSGPYKQVRGVGSALTEKQGHQELPYHREDDQTVPNQYQQLQYYCQADWGSQRAKPFNDIPELCSQSYKDFSLTDLEFSAALMDYLL</sequence>
<dbReference type="PANTHER" id="PTHR24329:SF543">
    <property type="entry name" value="FI01017P-RELATED"/>
    <property type="match status" value="1"/>
</dbReference>
<comment type="subcellular location">
    <subcellularLocation>
        <location evidence="1 7 8">Nucleus</location>
    </subcellularLocation>
</comment>
<feature type="compositionally biased region" description="Pro residues" evidence="9">
    <location>
        <begin position="275"/>
        <end position="291"/>
    </location>
</feature>
<evidence type="ECO:0000256" key="6">
    <source>
        <dbReference type="ARBA" id="ARBA00023242"/>
    </source>
</evidence>
<gene>
    <name evidence="11" type="ORF">AGOR_G00020800</name>
</gene>
<dbReference type="FunFam" id="1.10.10.60:FF:000312">
    <property type="entry name" value="Mix-type homeobox gene 1"/>
    <property type="match status" value="1"/>
</dbReference>
<keyword evidence="4 7" id="KW-0238">DNA-binding</keyword>
<evidence type="ECO:0000256" key="8">
    <source>
        <dbReference type="RuleBase" id="RU000682"/>
    </source>
</evidence>
<evidence type="ECO:0000256" key="9">
    <source>
        <dbReference type="SAM" id="MobiDB-lite"/>
    </source>
</evidence>
<evidence type="ECO:0000259" key="10">
    <source>
        <dbReference type="PROSITE" id="PS50071"/>
    </source>
</evidence>
<dbReference type="InterPro" id="IPR001356">
    <property type="entry name" value="HD"/>
</dbReference>
<evidence type="ECO:0000313" key="11">
    <source>
        <dbReference type="EMBL" id="KAI1902874.1"/>
    </source>
</evidence>
<feature type="region of interest" description="Disordered" evidence="9">
    <location>
        <begin position="251"/>
        <end position="313"/>
    </location>
</feature>
<dbReference type="Gene3D" id="1.10.10.60">
    <property type="entry name" value="Homeodomain-like"/>
    <property type="match status" value="1"/>
</dbReference>
<dbReference type="PANTHER" id="PTHR24329">
    <property type="entry name" value="HOMEOBOX PROTEIN ARISTALESS"/>
    <property type="match status" value="1"/>
</dbReference>
<protein>
    <recommendedName>
        <fullName evidence="10">Homeobox domain-containing protein</fullName>
    </recommendedName>
</protein>
<evidence type="ECO:0000256" key="3">
    <source>
        <dbReference type="ARBA" id="ARBA00022473"/>
    </source>
</evidence>
<dbReference type="GO" id="GO:0005634">
    <property type="term" value="C:nucleus"/>
    <property type="evidence" value="ECO:0007669"/>
    <property type="project" value="UniProtKB-SubCell"/>
</dbReference>
<dbReference type="GO" id="GO:0000981">
    <property type="term" value="F:DNA-binding transcription factor activity, RNA polymerase II-specific"/>
    <property type="evidence" value="ECO:0007669"/>
    <property type="project" value="TreeGrafter"/>
</dbReference>
<dbReference type="InterPro" id="IPR050649">
    <property type="entry name" value="Paired_Homeobox_TFs"/>
</dbReference>
<dbReference type="AlphaFoldDB" id="A0A8T3E4G5"/>
<feature type="region of interest" description="Disordered" evidence="9">
    <location>
        <begin position="170"/>
        <end position="210"/>
    </location>
</feature>
<dbReference type="InterPro" id="IPR009057">
    <property type="entry name" value="Homeodomain-like_sf"/>
</dbReference>
<evidence type="ECO:0000313" key="12">
    <source>
        <dbReference type="Proteomes" id="UP000829720"/>
    </source>
</evidence>
<keyword evidence="3" id="KW-0217">Developmental protein</keyword>
<proteinExistence type="inferred from homology"/>
<comment type="similarity">
    <text evidence="2">Belongs to the paired homeobox family.</text>
</comment>
<dbReference type="GO" id="GO:0000977">
    <property type="term" value="F:RNA polymerase II transcription regulatory region sequence-specific DNA binding"/>
    <property type="evidence" value="ECO:0007669"/>
    <property type="project" value="TreeGrafter"/>
</dbReference>
<evidence type="ECO:0000256" key="7">
    <source>
        <dbReference type="PROSITE-ProRule" id="PRU00108"/>
    </source>
</evidence>
<dbReference type="SUPFAM" id="SSF46689">
    <property type="entry name" value="Homeodomain-like"/>
    <property type="match status" value="1"/>
</dbReference>
<comment type="caution">
    <text evidence="11">The sequence shown here is derived from an EMBL/GenBank/DDBJ whole genome shotgun (WGS) entry which is preliminary data.</text>
</comment>
<dbReference type="Pfam" id="PF00046">
    <property type="entry name" value="Homeodomain"/>
    <property type="match status" value="1"/>
</dbReference>
<evidence type="ECO:0000256" key="5">
    <source>
        <dbReference type="ARBA" id="ARBA00023155"/>
    </source>
</evidence>
<reference evidence="11" key="1">
    <citation type="submission" date="2021-01" db="EMBL/GenBank/DDBJ databases">
        <authorList>
            <person name="Zahm M."/>
            <person name="Roques C."/>
            <person name="Cabau C."/>
            <person name="Klopp C."/>
            <person name="Donnadieu C."/>
            <person name="Jouanno E."/>
            <person name="Lampietro C."/>
            <person name="Louis A."/>
            <person name="Herpin A."/>
            <person name="Echchiki A."/>
            <person name="Berthelot C."/>
            <person name="Parey E."/>
            <person name="Roest-Crollius H."/>
            <person name="Braasch I."/>
            <person name="Postlethwait J."/>
            <person name="Bobe J."/>
            <person name="Montfort J."/>
            <person name="Bouchez O."/>
            <person name="Begum T."/>
            <person name="Mejri S."/>
            <person name="Adams A."/>
            <person name="Chen W.-J."/>
            <person name="Guiguen Y."/>
        </authorList>
    </citation>
    <scope>NUCLEOTIDE SEQUENCE</scope>
    <source>
        <tissue evidence="11">Blood</tissue>
    </source>
</reference>
<keyword evidence="5 7" id="KW-0371">Homeobox</keyword>
<feature type="compositionally biased region" description="Basic residues" evidence="9">
    <location>
        <begin position="190"/>
        <end position="202"/>
    </location>
</feature>
<dbReference type="CDD" id="cd00086">
    <property type="entry name" value="homeodomain"/>
    <property type="match status" value="1"/>
</dbReference>
<keyword evidence="12" id="KW-1185">Reference proteome</keyword>
<accession>A0A8T3E4G5</accession>
<dbReference type="EMBL" id="JAERUA010000002">
    <property type="protein sequence ID" value="KAI1902874.1"/>
    <property type="molecule type" value="Genomic_DNA"/>
</dbReference>
<feature type="DNA-binding region" description="Homeobox" evidence="7">
    <location>
        <begin position="196"/>
        <end position="255"/>
    </location>
</feature>
<name>A0A8T3E4G5_9TELE</name>